<organism evidence="1 2">
    <name type="scientific">Striga asiatica</name>
    <name type="common">Asiatic witchweed</name>
    <name type="synonym">Buchnera asiatica</name>
    <dbReference type="NCBI Taxonomy" id="4170"/>
    <lineage>
        <taxon>Eukaryota</taxon>
        <taxon>Viridiplantae</taxon>
        <taxon>Streptophyta</taxon>
        <taxon>Embryophyta</taxon>
        <taxon>Tracheophyta</taxon>
        <taxon>Spermatophyta</taxon>
        <taxon>Magnoliopsida</taxon>
        <taxon>eudicotyledons</taxon>
        <taxon>Gunneridae</taxon>
        <taxon>Pentapetalae</taxon>
        <taxon>asterids</taxon>
        <taxon>lamiids</taxon>
        <taxon>Lamiales</taxon>
        <taxon>Orobanchaceae</taxon>
        <taxon>Buchnereae</taxon>
        <taxon>Striga</taxon>
    </lineage>
</organism>
<reference evidence="2" key="1">
    <citation type="journal article" date="2019" name="Curr. Biol.">
        <title>Genome Sequence of Striga asiatica Provides Insight into the Evolution of Plant Parasitism.</title>
        <authorList>
            <person name="Yoshida S."/>
            <person name="Kim S."/>
            <person name="Wafula E.K."/>
            <person name="Tanskanen J."/>
            <person name="Kim Y.M."/>
            <person name="Honaas L."/>
            <person name="Yang Z."/>
            <person name="Spallek T."/>
            <person name="Conn C.E."/>
            <person name="Ichihashi Y."/>
            <person name="Cheong K."/>
            <person name="Cui S."/>
            <person name="Der J.P."/>
            <person name="Gundlach H."/>
            <person name="Jiao Y."/>
            <person name="Hori C."/>
            <person name="Ishida J.K."/>
            <person name="Kasahara H."/>
            <person name="Kiba T."/>
            <person name="Kim M.S."/>
            <person name="Koo N."/>
            <person name="Laohavisit A."/>
            <person name="Lee Y.H."/>
            <person name="Lumba S."/>
            <person name="McCourt P."/>
            <person name="Mortimer J.C."/>
            <person name="Mutuku J.M."/>
            <person name="Nomura T."/>
            <person name="Sasaki-Sekimoto Y."/>
            <person name="Seto Y."/>
            <person name="Wang Y."/>
            <person name="Wakatake T."/>
            <person name="Sakakibara H."/>
            <person name="Demura T."/>
            <person name="Yamaguchi S."/>
            <person name="Yoneyama K."/>
            <person name="Manabe R.I."/>
            <person name="Nelson D.C."/>
            <person name="Schulman A.H."/>
            <person name="Timko M.P."/>
            <person name="dePamphilis C.W."/>
            <person name="Choi D."/>
            <person name="Shirasu K."/>
        </authorList>
    </citation>
    <scope>NUCLEOTIDE SEQUENCE [LARGE SCALE GENOMIC DNA]</scope>
    <source>
        <strain evidence="2">cv. UVA1</strain>
    </source>
</reference>
<gene>
    <name evidence="1" type="ORF">STAS_29208</name>
</gene>
<sequence>MIEWFDIIDLIVSFELPSTGLKDESRLEKIPIAAASIKAPSSRVEPTAPVEVKVWKQHTNFLRKRKGRRIAVIFAGNLVEDSDHVFRFCSKALMVWWRIGGIRLRQLSGLPLLDWVKKNCHKDTRGGCILFELRSKLKPSLGLMVA</sequence>
<protein>
    <submittedName>
        <fullName evidence="1">Uncharacterized protein</fullName>
    </submittedName>
</protein>
<evidence type="ECO:0000313" key="1">
    <source>
        <dbReference type="EMBL" id="GER51793.1"/>
    </source>
</evidence>
<comment type="caution">
    <text evidence="1">The sequence shown here is derived from an EMBL/GenBank/DDBJ whole genome shotgun (WGS) entry which is preliminary data.</text>
</comment>
<dbReference type="Proteomes" id="UP000325081">
    <property type="component" value="Unassembled WGS sequence"/>
</dbReference>
<dbReference type="AlphaFoldDB" id="A0A5A7R237"/>
<accession>A0A5A7R237</accession>
<dbReference type="OrthoDB" id="1681958at2759"/>
<keyword evidence="2" id="KW-1185">Reference proteome</keyword>
<proteinExistence type="predicted"/>
<name>A0A5A7R237_STRAF</name>
<dbReference type="EMBL" id="BKCP01009937">
    <property type="protein sequence ID" value="GER51793.1"/>
    <property type="molecule type" value="Genomic_DNA"/>
</dbReference>
<evidence type="ECO:0000313" key="2">
    <source>
        <dbReference type="Proteomes" id="UP000325081"/>
    </source>
</evidence>